<evidence type="ECO:0000259" key="2">
    <source>
        <dbReference type="Pfam" id="PF00582"/>
    </source>
</evidence>
<evidence type="ECO:0000313" key="3">
    <source>
        <dbReference type="EMBL" id="GAA2467240.1"/>
    </source>
</evidence>
<dbReference type="InterPro" id="IPR006016">
    <property type="entry name" value="UspA"/>
</dbReference>
<proteinExistence type="inferred from homology"/>
<keyword evidence="4" id="KW-1185">Reference proteome</keyword>
<organism evidence="3 4">
    <name type="scientific">Terrabacter carboxydivorans</name>
    <dbReference type="NCBI Taxonomy" id="619730"/>
    <lineage>
        <taxon>Bacteria</taxon>
        <taxon>Bacillati</taxon>
        <taxon>Actinomycetota</taxon>
        <taxon>Actinomycetes</taxon>
        <taxon>Micrococcales</taxon>
        <taxon>Intrasporangiaceae</taxon>
        <taxon>Terrabacter</taxon>
    </lineage>
</organism>
<dbReference type="RefSeq" id="WP_344252101.1">
    <property type="nucleotide sequence ID" value="NZ_BAAARE010000001.1"/>
</dbReference>
<gene>
    <name evidence="3" type="ORF">GCM10009858_00480</name>
</gene>
<dbReference type="PANTHER" id="PTHR46268:SF6">
    <property type="entry name" value="UNIVERSAL STRESS PROTEIN UP12"/>
    <property type="match status" value="1"/>
</dbReference>
<feature type="domain" description="UspA" evidence="2">
    <location>
        <begin position="37"/>
        <end position="174"/>
    </location>
</feature>
<dbReference type="Pfam" id="PF00582">
    <property type="entry name" value="Usp"/>
    <property type="match status" value="1"/>
</dbReference>
<dbReference type="InterPro" id="IPR006015">
    <property type="entry name" value="Universal_stress_UspA"/>
</dbReference>
<protein>
    <recommendedName>
        <fullName evidence="2">UspA domain-containing protein</fullName>
    </recommendedName>
</protein>
<comment type="caution">
    <text evidence="3">The sequence shown here is derived from an EMBL/GenBank/DDBJ whole genome shotgun (WGS) entry which is preliminary data.</text>
</comment>
<dbReference type="Gene3D" id="3.40.50.620">
    <property type="entry name" value="HUPs"/>
    <property type="match status" value="1"/>
</dbReference>
<dbReference type="PANTHER" id="PTHR46268">
    <property type="entry name" value="STRESS RESPONSE PROTEIN NHAX"/>
    <property type="match status" value="1"/>
</dbReference>
<dbReference type="EMBL" id="BAAARE010000001">
    <property type="protein sequence ID" value="GAA2467240.1"/>
    <property type="molecule type" value="Genomic_DNA"/>
</dbReference>
<dbReference type="SUPFAM" id="SSF52402">
    <property type="entry name" value="Adenine nucleotide alpha hydrolases-like"/>
    <property type="match status" value="1"/>
</dbReference>
<evidence type="ECO:0000256" key="1">
    <source>
        <dbReference type="ARBA" id="ARBA00008791"/>
    </source>
</evidence>
<name>A0ABN3KMG5_9MICO</name>
<reference evidence="3 4" key="1">
    <citation type="journal article" date="2019" name="Int. J. Syst. Evol. Microbiol.">
        <title>The Global Catalogue of Microorganisms (GCM) 10K type strain sequencing project: providing services to taxonomists for standard genome sequencing and annotation.</title>
        <authorList>
            <consortium name="The Broad Institute Genomics Platform"/>
            <consortium name="The Broad Institute Genome Sequencing Center for Infectious Disease"/>
            <person name="Wu L."/>
            <person name="Ma J."/>
        </authorList>
    </citation>
    <scope>NUCLEOTIDE SEQUENCE [LARGE SCALE GENOMIC DNA]</scope>
    <source>
        <strain evidence="3 4">JCM 16259</strain>
    </source>
</reference>
<sequence length="175" mass="18244">MDERTRPDGGPTAAGVTPTAARVEVGPDARVPGRRARIVVGVDGSKQSRIALRWACADARAKGDRVVAVAVWHLYPLAPPDRVGASPWWFTADPQEATAAYLGEVVDEVAADFPDVEIEQQVLSGHAAEELIHLSAAAEEVVLGATGSGGFAGMTLGSTSRAVLEHALSTVVLAR</sequence>
<dbReference type="Proteomes" id="UP001500730">
    <property type="component" value="Unassembled WGS sequence"/>
</dbReference>
<evidence type="ECO:0000313" key="4">
    <source>
        <dbReference type="Proteomes" id="UP001500730"/>
    </source>
</evidence>
<dbReference type="PRINTS" id="PR01438">
    <property type="entry name" value="UNVRSLSTRESS"/>
</dbReference>
<comment type="similarity">
    <text evidence="1">Belongs to the universal stress protein A family.</text>
</comment>
<dbReference type="InterPro" id="IPR014729">
    <property type="entry name" value="Rossmann-like_a/b/a_fold"/>
</dbReference>
<accession>A0ABN3KMG5</accession>
<dbReference type="CDD" id="cd00293">
    <property type="entry name" value="USP-like"/>
    <property type="match status" value="1"/>
</dbReference>